<dbReference type="Proteomes" id="UP000305165">
    <property type="component" value="Unassembled WGS sequence"/>
</dbReference>
<protein>
    <submittedName>
        <fullName evidence="1">HAD family hydrolase</fullName>
    </submittedName>
</protein>
<dbReference type="SFLD" id="SFLDG01140">
    <property type="entry name" value="C2.B:_Phosphomannomutase_and_P"/>
    <property type="match status" value="1"/>
</dbReference>
<dbReference type="InterPro" id="IPR023214">
    <property type="entry name" value="HAD_sf"/>
</dbReference>
<dbReference type="Gene3D" id="3.30.1240.10">
    <property type="match status" value="1"/>
</dbReference>
<organism evidence="1 2">
    <name type="scientific">Streptococcus suis</name>
    <dbReference type="NCBI Taxonomy" id="1307"/>
    <lineage>
        <taxon>Bacteria</taxon>
        <taxon>Bacillati</taxon>
        <taxon>Bacillota</taxon>
        <taxon>Bacilli</taxon>
        <taxon>Lactobacillales</taxon>
        <taxon>Streptococcaceae</taxon>
        <taxon>Streptococcus</taxon>
    </lineage>
</organism>
<proteinExistence type="predicted"/>
<evidence type="ECO:0000313" key="1">
    <source>
        <dbReference type="EMBL" id="TIH98619.1"/>
    </source>
</evidence>
<gene>
    <name evidence="1" type="ORF">FAJ39_09240</name>
</gene>
<dbReference type="GO" id="GO:0000287">
    <property type="term" value="F:magnesium ion binding"/>
    <property type="evidence" value="ECO:0007669"/>
    <property type="project" value="TreeGrafter"/>
</dbReference>
<evidence type="ECO:0000313" key="2">
    <source>
        <dbReference type="Proteomes" id="UP000305165"/>
    </source>
</evidence>
<dbReference type="Pfam" id="PF08282">
    <property type="entry name" value="Hydrolase_3"/>
    <property type="match status" value="1"/>
</dbReference>
<dbReference type="CDD" id="cd07518">
    <property type="entry name" value="HAD_YbiV-Like"/>
    <property type="match status" value="1"/>
</dbReference>
<keyword evidence="1" id="KW-0378">Hydrolase</keyword>
<reference evidence="1 2" key="1">
    <citation type="submission" date="2019-04" db="EMBL/GenBank/DDBJ databases">
        <title>Genome analysis of Streptococcus suis strain WUSS424.</title>
        <authorList>
            <person name="Chen H."/>
            <person name="Gao X."/>
            <person name="Wu Z."/>
        </authorList>
    </citation>
    <scope>NUCLEOTIDE SEQUENCE [LARGE SCALE GENOMIC DNA]</scope>
    <source>
        <strain evidence="1 2">WUSS424</strain>
    </source>
</reference>
<name>A0A4T2GJ20_STRSU</name>
<dbReference type="InterPro" id="IPR036412">
    <property type="entry name" value="HAD-like_sf"/>
</dbReference>
<dbReference type="GO" id="GO:0016791">
    <property type="term" value="F:phosphatase activity"/>
    <property type="evidence" value="ECO:0007669"/>
    <property type="project" value="UniProtKB-ARBA"/>
</dbReference>
<dbReference type="GO" id="GO:0005829">
    <property type="term" value="C:cytosol"/>
    <property type="evidence" value="ECO:0007669"/>
    <property type="project" value="TreeGrafter"/>
</dbReference>
<sequence length="269" mass="30060">MYKKIIATDMDGTFLRNDHGFDASRFRSLLAQFKEKGYLFVAASGRSLPSLKQLFEEFLEDIALVAENGAVVVYRNQTIYLDDPIQPSTYLALVDELVKSGYVHPQYVTLSGLKASYMLDKVEEGLYRELSGYYHDIVLVPSFEDISEEIIKLNLYIDEAIRVEAQDWINKHFQQLSAVTTGFTSIDIILSGVHKGIGLSHLCQHLGVTGEHLIAFGDNQNDLEMLKLAAYSVATENAIDEVKAQADLVIGHCNDEAVIAYMEELVNGN</sequence>
<dbReference type="AlphaFoldDB" id="A0A4T2GJ20"/>
<dbReference type="SFLD" id="SFLDS00003">
    <property type="entry name" value="Haloacid_Dehalogenase"/>
    <property type="match status" value="1"/>
</dbReference>
<accession>A0A4T2GJ20</accession>
<dbReference type="EMBL" id="SSXO01000006">
    <property type="protein sequence ID" value="TIH98619.1"/>
    <property type="molecule type" value="Genomic_DNA"/>
</dbReference>
<dbReference type="OrthoDB" id="9814970at2"/>
<comment type="caution">
    <text evidence="1">The sequence shown here is derived from an EMBL/GenBank/DDBJ whole genome shotgun (WGS) entry which is preliminary data.</text>
</comment>
<dbReference type="SUPFAM" id="SSF56784">
    <property type="entry name" value="HAD-like"/>
    <property type="match status" value="1"/>
</dbReference>
<dbReference type="PANTHER" id="PTHR10000:SF53">
    <property type="entry name" value="5-AMINO-6-(5-PHOSPHO-D-RIBITYLAMINO)URACIL PHOSPHATASE YBJI-RELATED"/>
    <property type="match status" value="1"/>
</dbReference>
<dbReference type="NCBIfam" id="TIGR00099">
    <property type="entry name" value="Cof-subfamily"/>
    <property type="match status" value="1"/>
</dbReference>
<dbReference type="Gene3D" id="3.40.50.1000">
    <property type="entry name" value="HAD superfamily/HAD-like"/>
    <property type="match status" value="1"/>
</dbReference>
<dbReference type="InterPro" id="IPR000150">
    <property type="entry name" value="Cof"/>
</dbReference>
<dbReference type="PANTHER" id="PTHR10000">
    <property type="entry name" value="PHOSPHOSERINE PHOSPHATASE"/>
    <property type="match status" value="1"/>
</dbReference>